<proteinExistence type="predicted"/>
<evidence type="ECO:0000313" key="4">
    <source>
        <dbReference type="EMBL" id="MEQ2510109.1"/>
    </source>
</evidence>
<feature type="domain" description="Inosine/uridine-preferring nucleoside hydrolase" evidence="3">
    <location>
        <begin position="6"/>
        <end position="297"/>
    </location>
</feature>
<sequence length="309" mass="32423">MAEHRIWFDCDTGVDDAIALLTAHRQPGLEIVGLSTVAGNVTLDHTTENTLKICGLMGADYPVYPGAPGPLRREREDASSFHGADGLGGTVLPAPRRAPEQTPAWDALYEAAARMPGELTLVATGPLTNAAIALTAHPALRSLLRGIALMGGAAVGGNRTPCSEFNIHADPDAAEIVFSSGIPIIMCGLDVTEQAWFSPAEFAALPDTPVGRFARAATAGPMQKNMARGAGGLCLHDVCPVLYLTHPELFTGRQAGVHVETRGTVTYAKTVTDLDSDAKFPERNVFVVLGVDRAGFAAHITEALSSYAG</sequence>
<organism evidence="4 5">
    <name type="scientific">Faecousia intestinalis</name>
    <dbReference type="NCBI Taxonomy" id="3133167"/>
    <lineage>
        <taxon>Bacteria</taxon>
        <taxon>Bacillati</taxon>
        <taxon>Bacillota</taxon>
        <taxon>Clostridia</taxon>
        <taxon>Eubacteriales</taxon>
        <taxon>Oscillospiraceae</taxon>
        <taxon>Faecousia</taxon>
    </lineage>
</organism>
<name>A0ABV1G3W8_9FIRM</name>
<dbReference type="PANTHER" id="PTHR12304:SF4">
    <property type="entry name" value="URIDINE NUCLEOSIDASE"/>
    <property type="match status" value="1"/>
</dbReference>
<dbReference type="InterPro" id="IPR023186">
    <property type="entry name" value="IUNH"/>
</dbReference>
<keyword evidence="1 4" id="KW-0378">Hydrolase</keyword>
<gene>
    <name evidence="4" type="ORF">WMO66_02415</name>
</gene>
<dbReference type="EMBL" id="JBBMFF010000122">
    <property type="protein sequence ID" value="MEQ2510109.1"/>
    <property type="molecule type" value="Genomic_DNA"/>
</dbReference>
<evidence type="ECO:0000256" key="2">
    <source>
        <dbReference type="ARBA" id="ARBA00023295"/>
    </source>
</evidence>
<dbReference type="PROSITE" id="PS01247">
    <property type="entry name" value="IUNH"/>
    <property type="match status" value="1"/>
</dbReference>
<dbReference type="SUPFAM" id="SSF53590">
    <property type="entry name" value="Nucleoside hydrolase"/>
    <property type="match status" value="1"/>
</dbReference>
<keyword evidence="5" id="KW-1185">Reference proteome</keyword>
<dbReference type="CDD" id="cd02651">
    <property type="entry name" value="nuc_hydro_IU_UC_XIUA"/>
    <property type="match status" value="1"/>
</dbReference>
<dbReference type="RefSeq" id="WP_349134813.1">
    <property type="nucleotide sequence ID" value="NZ_JBBMFF010000122.1"/>
</dbReference>
<reference evidence="4 5" key="1">
    <citation type="submission" date="2024-03" db="EMBL/GenBank/DDBJ databases">
        <title>Human intestinal bacterial collection.</title>
        <authorList>
            <person name="Pauvert C."/>
            <person name="Hitch T.C.A."/>
            <person name="Clavel T."/>
        </authorList>
    </citation>
    <scope>NUCLEOTIDE SEQUENCE [LARGE SCALE GENOMIC DNA]</scope>
    <source>
        <strain evidence="4 5">CLA-AA-H192</strain>
    </source>
</reference>
<protein>
    <submittedName>
        <fullName evidence="4">Nucleoside hydrolase</fullName>
    </submittedName>
</protein>
<keyword evidence="2" id="KW-0326">Glycosidase</keyword>
<evidence type="ECO:0000313" key="5">
    <source>
        <dbReference type="Proteomes" id="UP001491552"/>
    </source>
</evidence>
<dbReference type="Pfam" id="PF01156">
    <property type="entry name" value="IU_nuc_hydro"/>
    <property type="match status" value="1"/>
</dbReference>
<comment type="caution">
    <text evidence="4">The sequence shown here is derived from an EMBL/GenBank/DDBJ whole genome shotgun (WGS) entry which is preliminary data.</text>
</comment>
<evidence type="ECO:0000259" key="3">
    <source>
        <dbReference type="Pfam" id="PF01156"/>
    </source>
</evidence>
<dbReference type="Proteomes" id="UP001491552">
    <property type="component" value="Unassembled WGS sequence"/>
</dbReference>
<dbReference type="InterPro" id="IPR001910">
    <property type="entry name" value="Inosine/uridine_hydrolase_dom"/>
</dbReference>
<dbReference type="Gene3D" id="3.90.245.10">
    <property type="entry name" value="Ribonucleoside hydrolase-like"/>
    <property type="match status" value="1"/>
</dbReference>
<evidence type="ECO:0000256" key="1">
    <source>
        <dbReference type="ARBA" id="ARBA00022801"/>
    </source>
</evidence>
<dbReference type="InterPro" id="IPR036452">
    <property type="entry name" value="Ribo_hydro-like"/>
</dbReference>
<dbReference type="GO" id="GO:0016787">
    <property type="term" value="F:hydrolase activity"/>
    <property type="evidence" value="ECO:0007669"/>
    <property type="project" value="UniProtKB-KW"/>
</dbReference>
<dbReference type="PANTHER" id="PTHR12304">
    <property type="entry name" value="INOSINE-URIDINE PREFERRING NUCLEOSIDE HYDROLASE"/>
    <property type="match status" value="1"/>
</dbReference>
<dbReference type="InterPro" id="IPR015910">
    <property type="entry name" value="I/U_nuclsd_hydro_CS"/>
</dbReference>
<accession>A0ABV1G3W8</accession>